<dbReference type="AlphaFoldDB" id="X1GNS8"/>
<feature type="non-terminal residue" evidence="4">
    <location>
        <position position="60"/>
    </location>
</feature>
<evidence type="ECO:0000313" key="4">
    <source>
        <dbReference type="EMBL" id="GAH43284.1"/>
    </source>
</evidence>
<accession>X1GNS8</accession>
<dbReference type="SUPFAM" id="SSF56059">
    <property type="entry name" value="Glutathione synthetase ATP-binding domain-like"/>
    <property type="match status" value="1"/>
</dbReference>
<keyword evidence="1" id="KW-0436">Ligase</keyword>
<gene>
    <name evidence="4" type="ORF">S03H2_14304</name>
</gene>
<name>X1GNS8_9ZZZZ</name>
<protein>
    <submittedName>
        <fullName evidence="4">Uncharacterized protein</fullName>
    </submittedName>
</protein>
<dbReference type="GO" id="GO:0005737">
    <property type="term" value="C:cytoplasm"/>
    <property type="evidence" value="ECO:0007669"/>
    <property type="project" value="TreeGrafter"/>
</dbReference>
<sequence length="60" mass="6489">MNIMELPVGDYVSVKAPMFSFMRLDKADPILGVEMASTGEIGIIADDFPDALIKALEATE</sequence>
<evidence type="ECO:0000256" key="2">
    <source>
        <dbReference type="ARBA" id="ARBA00022741"/>
    </source>
</evidence>
<dbReference type="GO" id="GO:0006541">
    <property type="term" value="P:glutamine metabolic process"/>
    <property type="evidence" value="ECO:0007669"/>
    <property type="project" value="TreeGrafter"/>
</dbReference>
<reference evidence="4" key="1">
    <citation type="journal article" date="2014" name="Front. Microbiol.">
        <title>High frequency of phylogenetically diverse reductive dehalogenase-homologous genes in deep subseafloor sedimentary metagenomes.</title>
        <authorList>
            <person name="Kawai M."/>
            <person name="Futagami T."/>
            <person name="Toyoda A."/>
            <person name="Takaki Y."/>
            <person name="Nishi S."/>
            <person name="Hori S."/>
            <person name="Arai W."/>
            <person name="Tsubouchi T."/>
            <person name="Morono Y."/>
            <person name="Uchiyama I."/>
            <person name="Ito T."/>
            <person name="Fujiyama A."/>
            <person name="Inagaki F."/>
            <person name="Takami H."/>
        </authorList>
    </citation>
    <scope>NUCLEOTIDE SEQUENCE</scope>
    <source>
        <strain evidence="4">Expedition CK06-06</strain>
    </source>
</reference>
<dbReference type="PANTHER" id="PTHR11405:SF53">
    <property type="entry name" value="CARBAMOYL-PHOSPHATE SYNTHASE [AMMONIA], MITOCHONDRIAL"/>
    <property type="match status" value="1"/>
</dbReference>
<keyword evidence="3" id="KW-0067">ATP-binding</keyword>
<dbReference type="EMBL" id="BARU01007258">
    <property type="protein sequence ID" value="GAH43284.1"/>
    <property type="molecule type" value="Genomic_DNA"/>
</dbReference>
<dbReference type="PANTHER" id="PTHR11405">
    <property type="entry name" value="CARBAMOYLTRANSFERASE FAMILY MEMBER"/>
    <property type="match status" value="1"/>
</dbReference>
<dbReference type="GO" id="GO:0004088">
    <property type="term" value="F:carbamoyl-phosphate synthase (glutamine-hydrolyzing) activity"/>
    <property type="evidence" value="ECO:0007669"/>
    <property type="project" value="TreeGrafter"/>
</dbReference>
<dbReference type="GO" id="GO:0005524">
    <property type="term" value="F:ATP binding"/>
    <property type="evidence" value="ECO:0007669"/>
    <property type="project" value="UniProtKB-KW"/>
</dbReference>
<comment type="caution">
    <text evidence="4">The sequence shown here is derived from an EMBL/GenBank/DDBJ whole genome shotgun (WGS) entry which is preliminary data.</text>
</comment>
<dbReference type="Gene3D" id="3.30.470.20">
    <property type="entry name" value="ATP-grasp fold, B domain"/>
    <property type="match status" value="1"/>
</dbReference>
<evidence type="ECO:0000256" key="3">
    <source>
        <dbReference type="ARBA" id="ARBA00022840"/>
    </source>
</evidence>
<evidence type="ECO:0000256" key="1">
    <source>
        <dbReference type="ARBA" id="ARBA00022598"/>
    </source>
</evidence>
<proteinExistence type="predicted"/>
<keyword evidence="2" id="KW-0547">Nucleotide-binding</keyword>
<organism evidence="4">
    <name type="scientific">marine sediment metagenome</name>
    <dbReference type="NCBI Taxonomy" id="412755"/>
    <lineage>
        <taxon>unclassified sequences</taxon>
        <taxon>metagenomes</taxon>
        <taxon>ecological metagenomes</taxon>
    </lineage>
</organism>